<keyword evidence="2" id="KW-0560">Oxidoreductase</keyword>
<dbReference type="PROSITE" id="PS00070">
    <property type="entry name" value="ALDEHYDE_DEHYDR_CYS"/>
    <property type="match status" value="1"/>
</dbReference>
<sequence length="541" mass="60238">MTFKDHLDSIFVDERDIPEEFRLTEEVHQREYLSNGKMHSWSGEVHEVLSPICIKTPTGLKRKVIGTYPLCNEAEASEALKAAVNAYNNGRGEWPTMSVADRITCVEKFTHKIIEKKNEVVKLLMWEIGKSHADSVKEFDRTVEYIYATIDALKDLDRQSSKFSIEQGIVAQIRRSPLGVVLCMGPFNYPLNETFTTLIPALIMGNTLLFKPPKHGTLLHYPLLEAFRDCFPKGVVNTIYGRGNKIIPNLMKSGDINVLTLIGSSKVANELKKLHPKVNRLRAILGLDAKNAAIITANADVKLAVQETVLGSLSFNGQRCTALKIVFIHRSLADVFLKELSEAVAQLKFGMPWEHGVSLTPLPEPHKPAYIQECIADAIANGAHVINENGGATNESFVFPAIVYPVKKGMKLYTEEQFGPVIPVVPFDDLEETIEYLIESTHGQQVSIFSNDDEEIAELIDPLVNQVSRVNVNCQCQRGPDVFPFTGRKDSAEGTLSVVDALRSFSIRSLVATKLNENNKHLINAIVDSNSSNFLSTKYLF</sequence>
<dbReference type="Gene3D" id="3.40.605.10">
    <property type="entry name" value="Aldehyde Dehydrogenase, Chain A, domain 1"/>
    <property type="match status" value="1"/>
</dbReference>
<dbReference type="RefSeq" id="WP_288879398.1">
    <property type="nucleotide sequence ID" value="NZ_CBFGNQ010000002.1"/>
</dbReference>
<proteinExistence type="inferred from homology"/>
<dbReference type="Gene3D" id="3.40.309.10">
    <property type="entry name" value="Aldehyde Dehydrogenase, Chain A, domain 2"/>
    <property type="match status" value="1"/>
</dbReference>
<evidence type="ECO:0000256" key="1">
    <source>
        <dbReference type="ARBA" id="ARBA00009986"/>
    </source>
</evidence>
<dbReference type="SUPFAM" id="SSF53720">
    <property type="entry name" value="ALDH-like"/>
    <property type="match status" value="1"/>
</dbReference>
<dbReference type="EMBL" id="JBBEUB010000002">
    <property type="protein sequence ID" value="MEJ2902724.1"/>
    <property type="molecule type" value="Genomic_DNA"/>
</dbReference>
<name>A0ABU8NLC8_9SPHI</name>
<evidence type="ECO:0000313" key="5">
    <source>
        <dbReference type="Proteomes" id="UP001378956"/>
    </source>
</evidence>
<feature type="domain" description="Aldehyde dehydrogenase" evidence="3">
    <location>
        <begin position="61"/>
        <end position="506"/>
    </location>
</feature>
<evidence type="ECO:0000256" key="2">
    <source>
        <dbReference type="ARBA" id="ARBA00023002"/>
    </source>
</evidence>
<gene>
    <name evidence="4" type="ORF">WAE58_09810</name>
</gene>
<dbReference type="InterPro" id="IPR016163">
    <property type="entry name" value="Ald_DH_C"/>
</dbReference>
<dbReference type="InterPro" id="IPR050740">
    <property type="entry name" value="Aldehyde_DH_Superfamily"/>
</dbReference>
<dbReference type="PANTHER" id="PTHR43353:SF5">
    <property type="entry name" value="SUCCINATE-SEMIALDEHYDE DEHYDROGENASE, MITOCHONDRIAL"/>
    <property type="match status" value="1"/>
</dbReference>
<organism evidence="4 5">
    <name type="scientific">Pedobacter panaciterrae</name>
    <dbReference type="NCBI Taxonomy" id="363849"/>
    <lineage>
        <taxon>Bacteria</taxon>
        <taxon>Pseudomonadati</taxon>
        <taxon>Bacteroidota</taxon>
        <taxon>Sphingobacteriia</taxon>
        <taxon>Sphingobacteriales</taxon>
        <taxon>Sphingobacteriaceae</taxon>
        <taxon>Pedobacter</taxon>
    </lineage>
</organism>
<accession>A0ABU8NLC8</accession>
<comment type="caution">
    <text evidence="4">The sequence shown here is derived from an EMBL/GenBank/DDBJ whole genome shotgun (WGS) entry which is preliminary data.</text>
</comment>
<evidence type="ECO:0000259" key="3">
    <source>
        <dbReference type="Pfam" id="PF00171"/>
    </source>
</evidence>
<reference evidence="4 5" key="1">
    <citation type="submission" date="2024-03" db="EMBL/GenBank/DDBJ databases">
        <title>Sequence of Lycoming College Course Isolates.</title>
        <authorList>
            <person name="Plotts O."/>
            <person name="Newman J."/>
        </authorList>
    </citation>
    <scope>NUCLEOTIDE SEQUENCE [LARGE SCALE GENOMIC DNA]</scope>
    <source>
        <strain evidence="4 5">CJB-3</strain>
    </source>
</reference>
<dbReference type="InterPro" id="IPR016160">
    <property type="entry name" value="Ald_DH_CS_CYS"/>
</dbReference>
<dbReference type="CDD" id="cd07082">
    <property type="entry name" value="ALDH_F11_NP-GAPDH"/>
    <property type="match status" value="1"/>
</dbReference>
<evidence type="ECO:0000313" key="4">
    <source>
        <dbReference type="EMBL" id="MEJ2902724.1"/>
    </source>
</evidence>
<dbReference type="Proteomes" id="UP001378956">
    <property type="component" value="Unassembled WGS sequence"/>
</dbReference>
<comment type="similarity">
    <text evidence="1">Belongs to the aldehyde dehydrogenase family.</text>
</comment>
<dbReference type="InterPro" id="IPR015590">
    <property type="entry name" value="Aldehyde_DH_dom"/>
</dbReference>
<protein>
    <submittedName>
        <fullName evidence="4">NADP-dependent glyceraldehyde-3-phosphate dehydrogenase</fullName>
    </submittedName>
</protein>
<dbReference type="InterPro" id="IPR016161">
    <property type="entry name" value="Ald_DH/histidinol_DH"/>
</dbReference>
<dbReference type="Pfam" id="PF00171">
    <property type="entry name" value="Aldedh"/>
    <property type="match status" value="1"/>
</dbReference>
<dbReference type="InterPro" id="IPR016162">
    <property type="entry name" value="Ald_DH_N"/>
</dbReference>
<keyword evidence="5" id="KW-1185">Reference proteome</keyword>
<dbReference type="PANTHER" id="PTHR43353">
    <property type="entry name" value="SUCCINATE-SEMIALDEHYDE DEHYDROGENASE, MITOCHONDRIAL"/>
    <property type="match status" value="1"/>
</dbReference>